<organism evidence="2 3">
    <name type="scientific">Macrosiphum euphorbiae</name>
    <name type="common">potato aphid</name>
    <dbReference type="NCBI Taxonomy" id="13131"/>
    <lineage>
        <taxon>Eukaryota</taxon>
        <taxon>Metazoa</taxon>
        <taxon>Ecdysozoa</taxon>
        <taxon>Arthropoda</taxon>
        <taxon>Hexapoda</taxon>
        <taxon>Insecta</taxon>
        <taxon>Pterygota</taxon>
        <taxon>Neoptera</taxon>
        <taxon>Paraneoptera</taxon>
        <taxon>Hemiptera</taxon>
        <taxon>Sternorrhyncha</taxon>
        <taxon>Aphidomorpha</taxon>
        <taxon>Aphidoidea</taxon>
        <taxon>Aphididae</taxon>
        <taxon>Macrosiphini</taxon>
        <taxon>Macrosiphum</taxon>
    </lineage>
</organism>
<reference evidence="2 3" key="1">
    <citation type="submission" date="2023-01" db="EMBL/GenBank/DDBJ databases">
        <authorList>
            <person name="Whitehead M."/>
        </authorList>
    </citation>
    <scope>NUCLEOTIDE SEQUENCE [LARGE SCALE GENOMIC DNA]</scope>
</reference>
<protein>
    <submittedName>
        <fullName evidence="2">Uncharacterized protein</fullName>
    </submittedName>
</protein>
<dbReference type="EMBL" id="CARXXK010000001">
    <property type="protein sequence ID" value="CAI6349822.1"/>
    <property type="molecule type" value="Genomic_DNA"/>
</dbReference>
<dbReference type="AlphaFoldDB" id="A0AAV0XYI2"/>
<proteinExistence type="predicted"/>
<evidence type="ECO:0000313" key="3">
    <source>
        <dbReference type="Proteomes" id="UP001160148"/>
    </source>
</evidence>
<sequence>MCLPNCVCIDYKDDTIHI</sequence>
<gene>
    <name evidence="2" type="ORF">MEUPH1_LOCUS27444</name>
    <name evidence="1" type="ORF">MEUPH1_LOCUS6344</name>
</gene>
<keyword evidence="3" id="KW-1185">Reference proteome</keyword>
<comment type="caution">
    <text evidence="2">The sequence shown here is derived from an EMBL/GenBank/DDBJ whole genome shotgun (WGS) entry which is preliminary data.</text>
</comment>
<accession>A0AAV0XYI2</accession>
<dbReference type="EMBL" id="CARXXK010001118">
    <property type="protein sequence ID" value="CAI6373739.1"/>
    <property type="molecule type" value="Genomic_DNA"/>
</dbReference>
<name>A0AAV0XYI2_9HEMI</name>
<dbReference type="Proteomes" id="UP001160148">
    <property type="component" value="Unassembled WGS sequence"/>
</dbReference>
<evidence type="ECO:0000313" key="1">
    <source>
        <dbReference type="EMBL" id="CAI6349822.1"/>
    </source>
</evidence>
<evidence type="ECO:0000313" key="2">
    <source>
        <dbReference type="EMBL" id="CAI6373739.1"/>
    </source>
</evidence>